<dbReference type="Proteomes" id="UP000001514">
    <property type="component" value="Unassembled WGS sequence"/>
</dbReference>
<protein>
    <recommendedName>
        <fullName evidence="5">Pentacotripeptide-repeat region of PRORP domain-containing protein</fullName>
    </recommendedName>
</protein>
<dbReference type="Gene3D" id="1.25.40.10">
    <property type="entry name" value="Tetratricopeptide repeat domain"/>
    <property type="match status" value="1"/>
</dbReference>
<feature type="repeat" description="PPR" evidence="2">
    <location>
        <begin position="1"/>
        <end position="28"/>
    </location>
</feature>
<dbReference type="PANTHER" id="PTHR47926:SF533">
    <property type="entry name" value="DYW DOMAIN-CONTAINING PROTEIN"/>
    <property type="match status" value="1"/>
</dbReference>
<dbReference type="GO" id="GO:0003723">
    <property type="term" value="F:RNA binding"/>
    <property type="evidence" value="ECO:0007669"/>
    <property type="project" value="InterPro"/>
</dbReference>
<dbReference type="InterPro" id="IPR011990">
    <property type="entry name" value="TPR-like_helical_dom_sf"/>
</dbReference>
<dbReference type="EMBL" id="GL377688">
    <property type="protein sequence ID" value="EFJ07142.1"/>
    <property type="molecule type" value="Genomic_DNA"/>
</dbReference>
<dbReference type="InParanoid" id="D8T830"/>
<evidence type="ECO:0000313" key="4">
    <source>
        <dbReference type="Proteomes" id="UP000001514"/>
    </source>
</evidence>
<dbReference type="GO" id="GO:0009451">
    <property type="term" value="P:RNA modification"/>
    <property type="evidence" value="ECO:0007669"/>
    <property type="project" value="InterPro"/>
</dbReference>
<evidence type="ECO:0000313" key="3">
    <source>
        <dbReference type="EMBL" id="EFJ07142.1"/>
    </source>
</evidence>
<evidence type="ECO:0008006" key="5">
    <source>
        <dbReference type="Google" id="ProtNLM"/>
    </source>
</evidence>
<organism evidence="4">
    <name type="scientific">Selaginella moellendorffii</name>
    <name type="common">Spikemoss</name>
    <dbReference type="NCBI Taxonomy" id="88036"/>
    <lineage>
        <taxon>Eukaryota</taxon>
        <taxon>Viridiplantae</taxon>
        <taxon>Streptophyta</taxon>
        <taxon>Embryophyta</taxon>
        <taxon>Tracheophyta</taxon>
        <taxon>Lycopodiopsida</taxon>
        <taxon>Selaginellales</taxon>
        <taxon>Selaginellaceae</taxon>
        <taxon>Selaginella</taxon>
    </lineage>
</organism>
<name>D8T830_SELML</name>
<dbReference type="Pfam" id="PF01535">
    <property type="entry name" value="PPR"/>
    <property type="match status" value="1"/>
</dbReference>
<dbReference type="HOGENOM" id="CLU_002706_0_0_1"/>
<keyword evidence="4" id="KW-1185">Reference proteome</keyword>
<gene>
    <name evidence="3" type="ORF">SELMODRAFT_134168</name>
</gene>
<dbReference type="NCBIfam" id="TIGR00756">
    <property type="entry name" value="PPR"/>
    <property type="match status" value="1"/>
</dbReference>
<dbReference type="PANTHER" id="PTHR47926">
    <property type="entry name" value="PENTATRICOPEPTIDE REPEAT-CONTAINING PROTEIN"/>
    <property type="match status" value="1"/>
</dbReference>
<dbReference type="PROSITE" id="PS51375">
    <property type="entry name" value="PPR"/>
    <property type="match status" value="1"/>
</dbReference>
<dbReference type="InterPro" id="IPR046960">
    <property type="entry name" value="PPR_At4g14850-like_plant"/>
</dbReference>
<evidence type="ECO:0000256" key="2">
    <source>
        <dbReference type="PROSITE-ProRule" id="PRU00708"/>
    </source>
</evidence>
<proteinExistence type="predicted"/>
<dbReference type="Gramene" id="EFJ07142">
    <property type="protein sequence ID" value="EFJ07142"/>
    <property type="gene ID" value="SELMODRAFT_134168"/>
</dbReference>
<reference evidence="3 4" key="1">
    <citation type="journal article" date="2011" name="Science">
        <title>The Selaginella genome identifies genetic changes associated with the evolution of vascular plants.</title>
        <authorList>
            <person name="Banks J.A."/>
            <person name="Nishiyama T."/>
            <person name="Hasebe M."/>
            <person name="Bowman J.L."/>
            <person name="Gribskov M."/>
            <person name="dePamphilis C."/>
            <person name="Albert V.A."/>
            <person name="Aono N."/>
            <person name="Aoyama T."/>
            <person name="Ambrose B.A."/>
            <person name="Ashton N.W."/>
            <person name="Axtell M.J."/>
            <person name="Barker E."/>
            <person name="Barker M.S."/>
            <person name="Bennetzen J.L."/>
            <person name="Bonawitz N.D."/>
            <person name="Chapple C."/>
            <person name="Cheng C."/>
            <person name="Correa L.G."/>
            <person name="Dacre M."/>
            <person name="DeBarry J."/>
            <person name="Dreyer I."/>
            <person name="Elias M."/>
            <person name="Engstrom E.M."/>
            <person name="Estelle M."/>
            <person name="Feng L."/>
            <person name="Finet C."/>
            <person name="Floyd S.K."/>
            <person name="Frommer W.B."/>
            <person name="Fujita T."/>
            <person name="Gramzow L."/>
            <person name="Gutensohn M."/>
            <person name="Harholt J."/>
            <person name="Hattori M."/>
            <person name="Heyl A."/>
            <person name="Hirai T."/>
            <person name="Hiwatashi Y."/>
            <person name="Ishikawa M."/>
            <person name="Iwata M."/>
            <person name="Karol K.G."/>
            <person name="Koehler B."/>
            <person name="Kolukisaoglu U."/>
            <person name="Kubo M."/>
            <person name="Kurata T."/>
            <person name="Lalonde S."/>
            <person name="Li K."/>
            <person name="Li Y."/>
            <person name="Litt A."/>
            <person name="Lyons E."/>
            <person name="Manning G."/>
            <person name="Maruyama T."/>
            <person name="Michael T.P."/>
            <person name="Mikami K."/>
            <person name="Miyazaki S."/>
            <person name="Morinaga S."/>
            <person name="Murata T."/>
            <person name="Mueller-Roeber B."/>
            <person name="Nelson D.R."/>
            <person name="Obara M."/>
            <person name="Oguri Y."/>
            <person name="Olmstead R.G."/>
            <person name="Onodera N."/>
            <person name="Petersen B.L."/>
            <person name="Pils B."/>
            <person name="Prigge M."/>
            <person name="Rensing S.A."/>
            <person name="Riano-Pachon D.M."/>
            <person name="Roberts A.W."/>
            <person name="Sato Y."/>
            <person name="Scheller H.V."/>
            <person name="Schulz B."/>
            <person name="Schulz C."/>
            <person name="Shakirov E.V."/>
            <person name="Shibagaki N."/>
            <person name="Shinohara N."/>
            <person name="Shippen D.E."/>
            <person name="Soerensen I."/>
            <person name="Sotooka R."/>
            <person name="Sugimoto N."/>
            <person name="Sugita M."/>
            <person name="Sumikawa N."/>
            <person name="Tanurdzic M."/>
            <person name="Theissen G."/>
            <person name="Ulvskov P."/>
            <person name="Wakazuki S."/>
            <person name="Weng J.K."/>
            <person name="Willats W.W."/>
            <person name="Wipf D."/>
            <person name="Wolf P.G."/>
            <person name="Yang L."/>
            <person name="Zimmer A.D."/>
            <person name="Zhu Q."/>
            <person name="Mitros T."/>
            <person name="Hellsten U."/>
            <person name="Loque D."/>
            <person name="Otillar R."/>
            <person name="Salamov A."/>
            <person name="Schmutz J."/>
            <person name="Shapiro H."/>
            <person name="Lindquist E."/>
            <person name="Lucas S."/>
            <person name="Rokhsar D."/>
            <person name="Grigoriev I.V."/>
        </authorList>
    </citation>
    <scope>NUCLEOTIDE SEQUENCE [LARGE SCALE GENOMIC DNA]</scope>
</reference>
<sequence>MIGCYGQNGHVEDASEIFRLMIVEGAVPDEATFTSVLGACSHGGLLEDSLHHFRAMPDQHGVEHVREHYCCVADILGRVGKLTEAHELLNSMPLRPGAIGWTSFVGACITHSDGIISGVEGVENVLETNHSESLGKHLPYVMLANVLKKY</sequence>
<dbReference type="KEGG" id="smo:SELMODRAFT_134168"/>
<dbReference type="Pfam" id="PF13041">
    <property type="entry name" value="PPR_2"/>
    <property type="match status" value="1"/>
</dbReference>
<dbReference type="InterPro" id="IPR002885">
    <property type="entry name" value="PPR_rpt"/>
</dbReference>
<evidence type="ECO:0000256" key="1">
    <source>
        <dbReference type="ARBA" id="ARBA00022737"/>
    </source>
</evidence>
<dbReference type="eggNOG" id="KOG4197">
    <property type="taxonomic scope" value="Eukaryota"/>
</dbReference>
<accession>D8T830</accession>
<keyword evidence="1" id="KW-0677">Repeat</keyword>
<dbReference type="AlphaFoldDB" id="D8T830"/>